<accession>A0A2T3IET2</accession>
<dbReference type="RefSeq" id="WP_065176767.1">
    <property type="nucleotide sequence ID" value="NZ_LZFA01000027.1"/>
</dbReference>
<protein>
    <submittedName>
        <fullName evidence="1">Restriction endonuclease</fullName>
    </submittedName>
</protein>
<evidence type="ECO:0000313" key="2">
    <source>
        <dbReference type="Proteomes" id="UP000240254"/>
    </source>
</evidence>
<gene>
    <name evidence="1" type="ORF">CTM88_20175</name>
</gene>
<evidence type="ECO:0000313" key="1">
    <source>
        <dbReference type="EMBL" id="PSU22780.1"/>
    </source>
</evidence>
<dbReference type="EMBL" id="PYMK01000036">
    <property type="protein sequence ID" value="PSU22780.1"/>
    <property type="molecule type" value="Genomic_DNA"/>
</dbReference>
<sequence>MIQVREYARLTTDSQMLPSLDCAVVSRATLDWLQELTASWKGSEPITLIDSQRSLKLGSYVGFLQSPGGESIEILPKTGLGLEKSDSARRILQDMLMTAMGIKPRVADAAKLMRMRQPLHEWIFSQFLSELQKLVTRGLRFDYQRTDEESRFIRGQLRVVQQQRQSAGKQHFFHISHDIYSPERVENCLLKTALDYVLSVCRSSENWRLANELSHRMADIPTLSDPLNQIRNWKSNKLMQAYDTVRPWSDLILEKLNPNFQQGVHRGISLLFPMEQLFEKYVESSLHKQLPKDCLLKSQASSQYLLRHTPENSEQSMKLFQLKPDLLLKTSMGNQVLDTKWKLIDQFAYQSNDKYGISQTDLYQLFAYGHKYQGGRGHMMLIYPKHQQFKAALPPFYFSDEMAIWAVPFCLETRSLVSGQWTKHFHIHKQV</sequence>
<dbReference type="Proteomes" id="UP000240254">
    <property type="component" value="Unassembled WGS sequence"/>
</dbReference>
<dbReference type="OrthoDB" id="307209at2"/>
<keyword evidence="1" id="KW-0378">Hydrolase</keyword>
<dbReference type="AlphaFoldDB" id="A0A2T3IET2"/>
<dbReference type="Pfam" id="PF10117">
    <property type="entry name" value="McrBC"/>
    <property type="match status" value="1"/>
</dbReference>
<proteinExistence type="predicted"/>
<comment type="caution">
    <text evidence="1">The sequence shown here is derived from an EMBL/GenBank/DDBJ whole genome shotgun (WGS) entry which is preliminary data.</text>
</comment>
<dbReference type="InterPro" id="IPR019292">
    <property type="entry name" value="McrC"/>
</dbReference>
<keyword evidence="1" id="KW-0540">Nuclease</keyword>
<dbReference type="GO" id="GO:0004519">
    <property type="term" value="F:endonuclease activity"/>
    <property type="evidence" value="ECO:0007669"/>
    <property type="project" value="UniProtKB-KW"/>
</dbReference>
<reference evidence="1 2" key="1">
    <citation type="submission" date="2018-03" db="EMBL/GenBank/DDBJ databases">
        <title>Whole genome sequencing of Histamine producing bacteria.</title>
        <authorList>
            <person name="Butler K."/>
        </authorList>
    </citation>
    <scope>NUCLEOTIDE SEQUENCE [LARGE SCALE GENOMIC DNA]</scope>
    <source>
        <strain evidence="1 2">BS2</strain>
    </source>
</reference>
<keyword evidence="1" id="KW-0255">Endonuclease</keyword>
<dbReference type="PANTHER" id="PTHR38733">
    <property type="entry name" value="PROTEIN MCRC"/>
    <property type="match status" value="1"/>
</dbReference>
<organism evidence="1 2">
    <name type="scientific">Photobacterium aquimaris</name>
    <dbReference type="NCBI Taxonomy" id="512643"/>
    <lineage>
        <taxon>Bacteria</taxon>
        <taxon>Pseudomonadati</taxon>
        <taxon>Pseudomonadota</taxon>
        <taxon>Gammaproteobacteria</taxon>
        <taxon>Vibrionales</taxon>
        <taxon>Vibrionaceae</taxon>
        <taxon>Photobacterium</taxon>
    </lineage>
</organism>
<name>A0A2T3IET2_9GAMM</name>
<dbReference type="PANTHER" id="PTHR38733:SF1">
    <property type="entry name" value="TYPE IV METHYL-DIRECTED RESTRICTION ENZYME ECOKMCRBC"/>
    <property type="match status" value="1"/>
</dbReference>